<gene>
    <name evidence="1" type="ORF">CANARDRAFT_28917</name>
</gene>
<proteinExistence type="predicted"/>
<reference evidence="2" key="1">
    <citation type="submission" date="2016-04" db="EMBL/GenBank/DDBJ databases">
        <title>Comparative genomics of biotechnologically important yeasts.</title>
        <authorList>
            <consortium name="DOE Joint Genome Institute"/>
            <person name="Riley R."/>
            <person name="Haridas S."/>
            <person name="Wolfe K.H."/>
            <person name="Lopes M.R."/>
            <person name="Hittinger C.T."/>
            <person name="Goker M."/>
            <person name="Salamov A."/>
            <person name="Wisecaver J."/>
            <person name="Long T.M."/>
            <person name="Aerts A.L."/>
            <person name="Barry K."/>
            <person name="Choi C."/>
            <person name="Clum A."/>
            <person name="Coughlan A.Y."/>
            <person name="Deshpande S."/>
            <person name="Douglass A.P."/>
            <person name="Hanson S.J."/>
            <person name="Klenk H.-P."/>
            <person name="Labutti K."/>
            <person name="Lapidus A."/>
            <person name="Lindquist E."/>
            <person name="Lipzen A."/>
            <person name="Meier-Kolthoff J.P."/>
            <person name="Ohm R.A."/>
            <person name="Otillar R.P."/>
            <person name="Pangilinan J."/>
            <person name="Peng Y."/>
            <person name="Rokas A."/>
            <person name="Rosa C.A."/>
            <person name="Scheuner C."/>
            <person name="Sibirny A.A."/>
            <person name="Slot J.C."/>
            <person name="Stielow J.B."/>
            <person name="Sun H."/>
            <person name="Kurtzman C.P."/>
            <person name="Blackwell M."/>
            <person name="Grigoriev I.V."/>
            <person name="Jeffries T.W."/>
        </authorList>
    </citation>
    <scope>NUCLEOTIDE SEQUENCE [LARGE SCALE GENOMIC DNA]</scope>
    <source>
        <strain evidence="2">NRRL YB-2248</strain>
    </source>
</reference>
<keyword evidence="2" id="KW-1185">Reference proteome</keyword>
<dbReference type="AlphaFoldDB" id="A0A1E4SZ62"/>
<dbReference type="Proteomes" id="UP000094801">
    <property type="component" value="Unassembled WGS sequence"/>
</dbReference>
<evidence type="ECO:0000313" key="2">
    <source>
        <dbReference type="Proteomes" id="UP000094801"/>
    </source>
</evidence>
<sequence>MVTIINNYIGKTLGLGYKKSFLSLTESTYDIGQLQIYRIIIFEEGEIDIMLKLLSLFLQEHYRNNLLTSNRQDRRCPVQIEQ</sequence>
<dbReference type="EMBL" id="KV453855">
    <property type="protein sequence ID" value="ODV84778.1"/>
    <property type="molecule type" value="Genomic_DNA"/>
</dbReference>
<name>A0A1E4SZ62_9ASCO</name>
<protein>
    <submittedName>
        <fullName evidence="1">Uncharacterized protein</fullName>
    </submittedName>
</protein>
<accession>A0A1E4SZ62</accession>
<evidence type="ECO:0000313" key="1">
    <source>
        <dbReference type="EMBL" id="ODV84778.1"/>
    </source>
</evidence>
<organism evidence="1 2">
    <name type="scientific">[Candida] arabinofermentans NRRL YB-2248</name>
    <dbReference type="NCBI Taxonomy" id="983967"/>
    <lineage>
        <taxon>Eukaryota</taxon>
        <taxon>Fungi</taxon>
        <taxon>Dikarya</taxon>
        <taxon>Ascomycota</taxon>
        <taxon>Saccharomycotina</taxon>
        <taxon>Pichiomycetes</taxon>
        <taxon>Pichiales</taxon>
        <taxon>Pichiaceae</taxon>
        <taxon>Ogataea</taxon>
        <taxon>Ogataea/Candida clade</taxon>
    </lineage>
</organism>